<sequence>MFDDDDADLEPRPPELSPDVQALINNGLEFLDKAREELEAAKPKFSIVSFWTAVEILLKVPLAHEHWSLVCSRKTPPKKQTYLDGDFQSITYDEIRTLLRDVLQKPLSDTTHNVFDKVRKHRNRVVHFYHPSFTDAEQHQIQKEQADAWFALNRLMRDEWQSIFGAKDSYSWQLAYGETRLLRGSEFYAAVRLRQVKEELDALAKSGNQIGVCESCKQKAVVTESHITGSEERTLLITRCRVCTSQSRHILFICPNCDERQSLPEGDESFTCDSCSETVDRMELLDEETFRSVDEQMFSVLPAGCTNCMVPDSVCKHGDGYLCTQCLAYYTELHACGCCDHFSNSVPQFSRYRGCEFCDGDSRYHGD</sequence>
<protein>
    <submittedName>
        <fullName evidence="1">HsdR</fullName>
    </submittedName>
</protein>
<name>A0A2J5QBN5_9ENTR</name>
<comment type="caution">
    <text evidence="1">The sequence shown here is derived from an EMBL/GenBank/DDBJ whole genome shotgun (WGS) entry which is preliminary data.</text>
</comment>
<accession>A0A2J5QBN5</accession>
<reference evidence="1 2" key="1">
    <citation type="submission" date="2017-11" db="EMBL/GenBank/DDBJ databases">
        <authorList>
            <person name="Han C.G."/>
        </authorList>
    </citation>
    <scope>NUCLEOTIDE SEQUENCE [LARGE SCALE GENOMIC DNA]</scope>
    <source>
        <strain evidence="1 2">A10</strain>
    </source>
</reference>
<dbReference type="EMBL" id="PIDR01000001">
    <property type="protein sequence ID" value="PLO75711.1"/>
    <property type="molecule type" value="Genomic_DNA"/>
</dbReference>
<proteinExistence type="predicted"/>
<gene>
    <name evidence="1" type="ORF">CWN49_00160</name>
</gene>
<evidence type="ECO:0000313" key="1">
    <source>
        <dbReference type="EMBL" id="PLO75711.1"/>
    </source>
</evidence>
<dbReference type="Proteomes" id="UP000234667">
    <property type="component" value="Unassembled WGS sequence"/>
</dbReference>
<evidence type="ECO:0000313" key="2">
    <source>
        <dbReference type="Proteomes" id="UP000234667"/>
    </source>
</evidence>
<dbReference type="AlphaFoldDB" id="A0A2J5QBN5"/>
<reference evidence="1 2" key="2">
    <citation type="submission" date="2018-01" db="EMBL/GenBank/DDBJ databases">
        <title>Genomic study of Klebsiella pneumoniae.</title>
        <authorList>
            <person name="Yang Y."/>
            <person name="Bicalho R."/>
        </authorList>
    </citation>
    <scope>NUCLEOTIDE SEQUENCE [LARGE SCALE GENOMIC DNA]</scope>
    <source>
        <strain evidence="1 2">A10</strain>
    </source>
</reference>
<organism evidence="1 2">
    <name type="scientific">Klebsiella michiganensis</name>
    <dbReference type="NCBI Taxonomy" id="1134687"/>
    <lineage>
        <taxon>Bacteria</taxon>
        <taxon>Pseudomonadati</taxon>
        <taxon>Pseudomonadota</taxon>
        <taxon>Gammaproteobacteria</taxon>
        <taxon>Enterobacterales</taxon>
        <taxon>Enterobacteriaceae</taxon>
        <taxon>Klebsiella/Raoultella group</taxon>
        <taxon>Klebsiella</taxon>
    </lineage>
</organism>